<gene>
    <name evidence="4" type="ORF">Pyn_17578</name>
</gene>
<keyword evidence="2" id="KW-0479">Metal-binding</keyword>
<dbReference type="STRING" id="2094558.A0A314UNA9"/>
<name>A0A314UNA9_PRUYE</name>
<dbReference type="GO" id="GO:0016125">
    <property type="term" value="P:sterol metabolic process"/>
    <property type="evidence" value="ECO:0007669"/>
    <property type="project" value="TreeGrafter"/>
</dbReference>
<dbReference type="Proteomes" id="UP000250321">
    <property type="component" value="Unassembled WGS sequence"/>
</dbReference>
<sequence length="268" mass="29897">MEVLSELNIGPSTQFITKLPPGSFGIPLIGESISFIRAQKQDKTGEWIQTRIRKYGPVFKTSLMGDKTVVLTGQAGNRHSIFELSESRHKLVRSGLMSFLKPESIQRFVGEMDSLVQQQLFKELNGKDLVQMVGLMKKITFKVTCSLLFGLPEGQEKDALLEDFAIATKARGRISKILINLMQNRRGEEDKNTSQKDDIISVFLHLRDEAGEPLQVDEIIDNLITLVVASHDTTTILLGLILRHLSTDAKTFGEVLEGSETSLIKDVN</sequence>
<keyword evidence="3" id="KW-0408">Iron</keyword>
<organism evidence="4 5">
    <name type="scientific">Prunus yedoensis var. nudiflora</name>
    <dbReference type="NCBI Taxonomy" id="2094558"/>
    <lineage>
        <taxon>Eukaryota</taxon>
        <taxon>Viridiplantae</taxon>
        <taxon>Streptophyta</taxon>
        <taxon>Embryophyta</taxon>
        <taxon>Tracheophyta</taxon>
        <taxon>Spermatophyta</taxon>
        <taxon>Magnoliopsida</taxon>
        <taxon>eudicotyledons</taxon>
        <taxon>Gunneridae</taxon>
        <taxon>Pentapetalae</taxon>
        <taxon>rosids</taxon>
        <taxon>fabids</taxon>
        <taxon>Rosales</taxon>
        <taxon>Rosaceae</taxon>
        <taxon>Amygdaloideae</taxon>
        <taxon>Amygdaleae</taxon>
        <taxon>Prunus</taxon>
    </lineage>
</organism>
<evidence type="ECO:0000256" key="3">
    <source>
        <dbReference type="ARBA" id="ARBA00023004"/>
    </source>
</evidence>
<evidence type="ECO:0000313" key="4">
    <source>
        <dbReference type="EMBL" id="PQM36219.1"/>
    </source>
</evidence>
<dbReference type="GO" id="GO:0016705">
    <property type="term" value="F:oxidoreductase activity, acting on paired donors, with incorporation or reduction of molecular oxygen"/>
    <property type="evidence" value="ECO:0007669"/>
    <property type="project" value="InterPro"/>
</dbReference>
<proteinExistence type="inferred from homology"/>
<dbReference type="EMBL" id="PJQY01003569">
    <property type="protein sequence ID" value="PQM36219.1"/>
    <property type="molecule type" value="Genomic_DNA"/>
</dbReference>
<comment type="caution">
    <text evidence="4">The sequence shown here is derived from an EMBL/GenBank/DDBJ whole genome shotgun (WGS) entry which is preliminary data.</text>
</comment>
<comment type="similarity">
    <text evidence="1">Belongs to the cytochrome P450 family.</text>
</comment>
<dbReference type="PANTHER" id="PTHR24286">
    <property type="entry name" value="CYTOCHROME P450 26"/>
    <property type="match status" value="1"/>
</dbReference>
<dbReference type="GO" id="GO:0020037">
    <property type="term" value="F:heme binding"/>
    <property type="evidence" value="ECO:0007669"/>
    <property type="project" value="InterPro"/>
</dbReference>
<dbReference type="GO" id="GO:0004497">
    <property type="term" value="F:monooxygenase activity"/>
    <property type="evidence" value="ECO:0007669"/>
    <property type="project" value="InterPro"/>
</dbReference>
<dbReference type="InterPro" id="IPR001128">
    <property type="entry name" value="Cyt_P450"/>
</dbReference>
<dbReference type="Gene3D" id="1.10.630.10">
    <property type="entry name" value="Cytochrome P450"/>
    <property type="match status" value="1"/>
</dbReference>
<reference evidence="4 5" key="1">
    <citation type="submission" date="2018-02" db="EMBL/GenBank/DDBJ databases">
        <title>Draft genome of wild Prunus yedoensis var. nudiflora.</title>
        <authorList>
            <person name="Baek S."/>
            <person name="Kim J.-H."/>
            <person name="Choi K."/>
            <person name="Kim G.-B."/>
            <person name="Cho A."/>
            <person name="Jang H."/>
            <person name="Shin C.-H."/>
            <person name="Yu H.-J."/>
            <person name="Mun J.-H."/>
        </authorList>
    </citation>
    <scope>NUCLEOTIDE SEQUENCE [LARGE SCALE GENOMIC DNA]</scope>
    <source>
        <strain evidence="5">cv. Jeju island</strain>
        <tissue evidence="4">Leaf</tissue>
    </source>
</reference>
<accession>A0A314UNA9</accession>
<keyword evidence="5" id="KW-1185">Reference proteome</keyword>
<evidence type="ECO:0000256" key="2">
    <source>
        <dbReference type="ARBA" id="ARBA00022723"/>
    </source>
</evidence>
<evidence type="ECO:0000256" key="1">
    <source>
        <dbReference type="ARBA" id="ARBA00010617"/>
    </source>
</evidence>
<dbReference type="OrthoDB" id="1155136at2759"/>
<dbReference type="SUPFAM" id="SSF48264">
    <property type="entry name" value="Cytochrome P450"/>
    <property type="match status" value="1"/>
</dbReference>
<protein>
    <submittedName>
        <fullName evidence="4">Taxadiene 5-alpha hydroxylase-like</fullName>
    </submittedName>
</protein>
<evidence type="ECO:0000313" key="5">
    <source>
        <dbReference type="Proteomes" id="UP000250321"/>
    </source>
</evidence>
<dbReference type="AlphaFoldDB" id="A0A314UNA9"/>
<dbReference type="Pfam" id="PF00067">
    <property type="entry name" value="p450"/>
    <property type="match status" value="1"/>
</dbReference>
<dbReference type="InterPro" id="IPR036396">
    <property type="entry name" value="Cyt_P450_sf"/>
</dbReference>
<dbReference type="GO" id="GO:0005506">
    <property type="term" value="F:iron ion binding"/>
    <property type="evidence" value="ECO:0007669"/>
    <property type="project" value="InterPro"/>
</dbReference>
<dbReference type="PANTHER" id="PTHR24286:SF256">
    <property type="entry name" value="CYTOCHROME P450 FAMILY PROTEIN"/>
    <property type="match status" value="1"/>
</dbReference>